<organism evidence="1 2">
    <name type="scientific">Macrostomum lignano</name>
    <dbReference type="NCBI Taxonomy" id="282301"/>
    <lineage>
        <taxon>Eukaryota</taxon>
        <taxon>Metazoa</taxon>
        <taxon>Spiralia</taxon>
        <taxon>Lophotrochozoa</taxon>
        <taxon>Platyhelminthes</taxon>
        <taxon>Rhabditophora</taxon>
        <taxon>Macrostomorpha</taxon>
        <taxon>Macrostomida</taxon>
        <taxon>Macrostomidae</taxon>
        <taxon>Macrostomum</taxon>
    </lineage>
</organism>
<proteinExistence type="predicted"/>
<keyword evidence="1" id="KW-1185">Reference proteome</keyword>
<evidence type="ECO:0000313" key="1">
    <source>
        <dbReference type="Proteomes" id="UP000095280"/>
    </source>
</evidence>
<accession>A0A1I8IQP0</accession>
<sequence length="122" mass="13664">MFSTLARGRRYPGINRAHRHKNVTFGKGCLSGVAKGTRDDCLHDRCWAWAPPLLLPTASPARSIMAAGNWCGKSADIAYTAGMSCCWGRRGQRGCHSRRKLPDRLTREDILIWLENCDDAEF</sequence>
<dbReference type="AlphaFoldDB" id="A0A1I8IQP0"/>
<evidence type="ECO:0000313" key="2">
    <source>
        <dbReference type="WBParaSite" id="maker-uti_cns_0014793-snap-gene-0.2-mRNA-1"/>
    </source>
</evidence>
<protein>
    <submittedName>
        <fullName evidence="2">Uncharacterized protein</fullName>
    </submittedName>
</protein>
<dbReference type="Proteomes" id="UP000095280">
    <property type="component" value="Unplaced"/>
</dbReference>
<dbReference type="WBParaSite" id="maker-uti_cns_0014793-snap-gene-0.2-mRNA-1">
    <property type="protein sequence ID" value="maker-uti_cns_0014793-snap-gene-0.2-mRNA-1"/>
    <property type="gene ID" value="maker-uti_cns_0014793-snap-gene-0.2"/>
</dbReference>
<name>A0A1I8IQP0_9PLAT</name>
<reference evidence="2" key="1">
    <citation type="submission" date="2016-11" db="UniProtKB">
        <authorList>
            <consortium name="WormBaseParasite"/>
        </authorList>
    </citation>
    <scope>IDENTIFICATION</scope>
</reference>